<dbReference type="PROSITE" id="PS50110">
    <property type="entry name" value="RESPONSE_REGULATORY"/>
    <property type="match status" value="1"/>
</dbReference>
<dbReference type="InterPro" id="IPR003660">
    <property type="entry name" value="HAMP_dom"/>
</dbReference>
<dbReference type="HOGENOM" id="CLU_000445_3_0_1"/>
<dbReference type="InterPro" id="IPR001789">
    <property type="entry name" value="Sig_transdc_resp-reg_receiver"/>
</dbReference>
<dbReference type="InterPro" id="IPR003594">
    <property type="entry name" value="HATPase_dom"/>
</dbReference>
<dbReference type="FunFam" id="1.10.287.130:FF:000002">
    <property type="entry name" value="Two-component osmosensing histidine kinase"/>
    <property type="match status" value="1"/>
</dbReference>
<dbReference type="Pfam" id="PF00512">
    <property type="entry name" value="HisKA"/>
    <property type="match status" value="1"/>
</dbReference>
<evidence type="ECO:0000256" key="4">
    <source>
        <dbReference type="ARBA" id="ARBA00022679"/>
    </source>
</evidence>
<dbReference type="SMART" id="SM00448">
    <property type="entry name" value="REC"/>
    <property type="match status" value="1"/>
</dbReference>
<dbReference type="FunFam" id="3.40.50.2300:FF:000235">
    <property type="entry name" value="Probable nik-1 protein (Os-1p protein)"/>
    <property type="match status" value="1"/>
</dbReference>
<dbReference type="STRING" id="1037660.A0A066W4F4"/>
<dbReference type="OrthoDB" id="10266508at2759"/>
<evidence type="ECO:0000256" key="1">
    <source>
        <dbReference type="ARBA" id="ARBA00000085"/>
    </source>
</evidence>
<dbReference type="EMBL" id="JMSN01000038">
    <property type="protein sequence ID" value="KDN45949.1"/>
    <property type="molecule type" value="Genomic_DNA"/>
</dbReference>
<sequence>MTAAMAQSCSAAGGAGDSLASRDPNSLSPHSIASSAKGGASMYRTTSSPLPLDGQLPSNFIDHLVLITQSLVDSVPPPSVASANRLGSTGGSAGAGVSFATSSAVGAAAVGTSVSASSIVNGSATALASSSSSVAAAAGGHGIGPGGWRIEQLAEVLIAAANTQRYNVHDMRQQHLQHVQVPALEHEQHANGSFPVTTLSLQVPVTTTPAEQDSVSQPLLESSTVFCVDTLSRRSGKGGIAAPATPWQEGEIEQGKELSFLSDLGDERAADNNNSGHCIAAGHLQPVGPNEGVLSLPLPKFHFEGGDERTQVIEANLGKLVERLWRAEDQLESIASAAAAGQKRRSELVQQQQQQQHHQHEQPRAGNGDGSTSGAFSMLDPTIMSKSTGLSSIGQHVVGAGGAALSCSTCGRSFSSASSIKDFPYPLSQAPPQSSAYPLSYPLGMSQDGTPVLLAATGGSGQGGADGISSPEAAMGAFERYSDESGLSAQEELRLLKAQVQDIARVCKAVAFGDLSQHITVPVQGHVMVELKDIINQMVDTLSNFAADVTRVSLEVGTEGKLGGQVEVTGVEGRWKELKDVVNKLAMNLTNQVRGVATVTKAVARGDLSKKIDVEADGEILELKVTLNVMVDQLRHFANEVTRVSREVGSKGQLGGQAYVPGVQGVWKELTVNVNRMCANLTEQVRSIGVVTTAVAKGDLTKTIDIEAEGEMAQLKDTVNSMVGQLRVFASEVVRMSMEVGTYGKLGGQAHVPNVEGTWKDLTENVNKMADNLTSQVREIARVTKCVAEGVLTEYITVDVKGEILDLKITVNNMVKQLNTLSDEIIRVSVEVGTEGRLGGQANVNGVKGQWQVLTERVNMMASNLTTQVRSIATVTTAVARGDLSKTINVEVRGEILDLKLTVNNMVKFLRTFSTEVTRVAKEVGTEGKLGGRATVLGVGGTWKDLTESVNTMAANLTLQVRTIAHATTAVARGDLSQKVTISVSGEILDLVNTINNMIDQLSFFASEVTRVAREVGTEGKLGVQAQKKDIKGKWAEITDNVNIMANNLTSQVRAFAQITAAATDGDFTRFVTVEASGEMDSLKTKINQMVYSLRDSIQKNTAAREAAELANRSKSEFLANMSHEIRTPMNGIIGMTALTLETELSRSQRENLVTVSTLAGNLLAIIDDILDISKIEAGRMNVEEIPFSLRGIVFSVLKTLSVRATQKKLNLLYEVGPDCPDPLIGDALRLKQIITNLIGNAVKFTEAGGRVALKCTLAKVISDRLCLLEFCASDSGIGIKPEKLDLIFDTFCQADGSTTRKYGGTGLGLSISRRLVNLMGGDLWVRSNYGHGSDFFFTMLVKLDEIGKEQVIDKIRPYLGRNIFYLDTLHDETGVEAMLEELGLKPFTVHSIEEASQKKRGMPRIDAIITDSLSVVEDLRTVEHLRYIPINLITPDALTLNLTYCLDHGISSYINTPTTLADLHYALLPSLESSAAVPSEGNTDVIYDILLAEDNVVNQKLACKILQNQGHKVDVVDNGQLAVMAVKKKQYDVILMDVSMPVMGGIEATMAIREFEASIGGERVPIVALTAHAMLGDKEKCLKAGMSAYVSKPIRRVELISTLHSLLANKKAPRV</sequence>
<feature type="compositionally biased region" description="Polar residues" evidence="11">
    <location>
        <begin position="23"/>
        <end position="34"/>
    </location>
</feature>
<dbReference type="SUPFAM" id="SSF58104">
    <property type="entry name" value="Methyl-accepting chemotaxis protein (MCP) signaling domain"/>
    <property type="match status" value="2"/>
</dbReference>
<dbReference type="InterPro" id="IPR005467">
    <property type="entry name" value="His_kinase_dom"/>
</dbReference>
<evidence type="ECO:0000259" key="14">
    <source>
        <dbReference type="PROSITE" id="PS50885"/>
    </source>
</evidence>
<evidence type="ECO:0000256" key="3">
    <source>
        <dbReference type="ARBA" id="ARBA00022553"/>
    </source>
</evidence>
<comment type="caution">
    <text evidence="15">The sequence shown here is derived from an EMBL/GenBank/DDBJ whole genome shotgun (WGS) entry which is preliminary data.</text>
</comment>
<gene>
    <name evidence="15" type="ORF">K437DRAFT_268254</name>
</gene>
<dbReference type="SUPFAM" id="SSF47384">
    <property type="entry name" value="Homodimeric domain of signal transducing histidine kinase"/>
    <property type="match status" value="1"/>
</dbReference>
<dbReference type="Pfam" id="PF18947">
    <property type="entry name" value="HAMP_2"/>
    <property type="match status" value="3"/>
</dbReference>
<dbReference type="InterPro" id="IPR003661">
    <property type="entry name" value="HisK_dim/P_dom"/>
</dbReference>
<dbReference type="PANTHER" id="PTHR45339">
    <property type="entry name" value="HYBRID SIGNAL TRANSDUCTION HISTIDINE KINASE J"/>
    <property type="match status" value="1"/>
</dbReference>
<dbReference type="GO" id="GO:0005524">
    <property type="term" value="F:ATP binding"/>
    <property type="evidence" value="ECO:0007669"/>
    <property type="project" value="UniProtKB-KW"/>
</dbReference>
<dbReference type="Proteomes" id="UP000027361">
    <property type="component" value="Unassembled WGS sequence"/>
</dbReference>
<keyword evidence="5" id="KW-0677">Repeat</keyword>
<keyword evidence="6" id="KW-0547">Nucleotide-binding</keyword>
<dbReference type="PROSITE" id="PS50885">
    <property type="entry name" value="HAMP"/>
    <property type="match status" value="7"/>
</dbReference>
<evidence type="ECO:0000259" key="13">
    <source>
        <dbReference type="PROSITE" id="PS50110"/>
    </source>
</evidence>
<evidence type="ECO:0000256" key="7">
    <source>
        <dbReference type="ARBA" id="ARBA00022777"/>
    </source>
</evidence>
<feature type="domain" description="HAMP" evidence="14">
    <location>
        <begin position="1047"/>
        <end position="1099"/>
    </location>
</feature>
<feature type="domain" description="HAMP" evidence="14">
    <location>
        <begin position="771"/>
        <end position="823"/>
    </location>
</feature>
<dbReference type="SMART" id="SM00388">
    <property type="entry name" value="HisKA"/>
    <property type="match status" value="1"/>
</dbReference>
<evidence type="ECO:0000313" key="15">
    <source>
        <dbReference type="EMBL" id="KDN45949.1"/>
    </source>
</evidence>
<feature type="domain" description="HAMP" evidence="14">
    <location>
        <begin position="587"/>
        <end position="639"/>
    </location>
</feature>
<dbReference type="SUPFAM" id="SSF55874">
    <property type="entry name" value="ATPase domain of HSP90 chaperone/DNA topoisomerase II/histidine kinase"/>
    <property type="match status" value="1"/>
</dbReference>
<evidence type="ECO:0000256" key="6">
    <source>
        <dbReference type="ARBA" id="ARBA00022741"/>
    </source>
</evidence>
<evidence type="ECO:0000256" key="9">
    <source>
        <dbReference type="ARBA" id="ARBA00023012"/>
    </source>
</evidence>
<feature type="domain" description="Response regulatory" evidence="13">
    <location>
        <begin position="1489"/>
        <end position="1608"/>
    </location>
</feature>
<dbReference type="Pfam" id="PF00072">
    <property type="entry name" value="Response_reg"/>
    <property type="match status" value="1"/>
</dbReference>
<dbReference type="SUPFAM" id="SSF52172">
    <property type="entry name" value="CheY-like"/>
    <property type="match status" value="2"/>
</dbReference>
<comment type="catalytic activity">
    <reaction evidence="1">
        <text>ATP + protein L-histidine = ADP + protein N-phospho-L-histidine.</text>
        <dbReference type="EC" id="2.7.13.3"/>
    </reaction>
</comment>
<evidence type="ECO:0000256" key="8">
    <source>
        <dbReference type="ARBA" id="ARBA00022840"/>
    </source>
</evidence>
<dbReference type="FunFam" id="1.20.120.1530:FF:000006">
    <property type="entry name" value="Atypical/HisK protein kinase"/>
    <property type="match status" value="1"/>
</dbReference>
<protein>
    <recommendedName>
        <fullName evidence="2">histidine kinase</fullName>
        <ecNumber evidence="2">2.7.13.3</ecNumber>
    </recommendedName>
</protein>
<keyword evidence="9" id="KW-0902">Two-component regulatory system</keyword>
<dbReference type="Gene3D" id="3.40.50.2300">
    <property type="match status" value="1"/>
</dbReference>
<reference evidence="15 16" key="1">
    <citation type="submission" date="2014-05" db="EMBL/GenBank/DDBJ databases">
        <title>Draft genome sequence of a rare smut relative, Tilletiaria anomala UBC 951.</title>
        <authorList>
            <consortium name="DOE Joint Genome Institute"/>
            <person name="Toome M."/>
            <person name="Kuo A."/>
            <person name="Henrissat B."/>
            <person name="Lipzen A."/>
            <person name="Tritt A."/>
            <person name="Yoshinaga Y."/>
            <person name="Zane M."/>
            <person name="Barry K."/>
            <person name="Grigoriev I.V."/>
            <person name="Spatafora J.W."/>
            <person name="Aimea M.C."/>
        </authorList>
    </citation>
    <scope>NUCLEOTIDE SEQUENCE [LARGE SCALE GENOMIC DNA]</scope>
    <source>
        <strain evidence="15 16">UBC 951</strain>
    </source>
</reference>
<dbReference type="InterPro" id="IPR036097">
    <property type="entry name" value="HisK_dim/P_sf"/>
</dbReference>
<dbReference type="Pfam" id="PF02518">
    <property type="entry name" value="HATPase_c"/>
    <property type="match status" value="1"/>
</dbReference>
<dbReference type="PANTHER" id="PTHR45339:SF1">
    <property type="entry name" value="HYBRID SIGNAL TRANSDUCTION HISTIDINE KINASE J"/>
    <property type="match status" value="1"/>
</dbReference>
<dbReference type="FunFam" id="3.30.565.10:FF:000010">
    <property type="entry name" value="Sensor histidine kinase RcsC"/>
    <property type="match status" value="1"/>
</dbReference>
<keyword evidence="8" id="KW-0067">ATP-binding</keyword>
<dbReference type="InterPro" id="IPR011006">
    <property type="entry name" value="CheY-like_superfamily"/>
</dbReference>
<evidence type="ECO:0000256" key="2">
    <source>
        <dbReference type="ARBA" id="ARBA00012438"/>
    </source>
</evidence>
<accession>A0A066W4F4</accession>
<dbReference type="GeneID" id="25266011"/>
<feature type="domain" description="HAMP" evidence="14">
    <location>
        <begin position="679"/>
        <end position="731"/>
    </location>
</feature>
<dbReference type="InterPro" id="IPR004358">
    <property type="entry name" value="Sig_transdc_His_kin-like_C"/>
</dbReference>
<dbReference type="GO" id="GO:0071474">
    <property type="term" value="P:cellular hyperosmotic response"/>
    <property type="evidence" value="ECO:0007669"/>
    <property type="project" value="TreeGrafter"/>
</dbReference>
<keyword evidence="4" id="KW-0808">Transferase</keyword>
<dbReference type="Pfam" id="PF00672">
    <property type="entry name" value="HAMP"/>
    <property type="match status" value="2"/>
</dbReference>
<dbReference type="RefSeq" id="XP_013243387.1">
    <property type="nucleotide sequence ID" value="XM_013387933.1"/>
</dbReference>
<dbReference type="SMART" id="SM00304">
    <property type="entry name" value="HAMP"/>
    <property type="match status" value="7"/>
</dbReference>
<dbReference type="GO" id="GO:0016020">
    <property type="term" value="C:membrane"/>
    <property type="evidence" value="ECO:0007669"/>
    <property type="project" value="InterPro"/>
</dbReference>
<dbReference type="GO" id="GO:0000155">
    <property type="term" value="F:phosphorelay sensor kinase activity"/>
    <property type="evidence" value="ECO:0007669"/>
    <property type="project" value="InterPro"/>
</dbReference>
<feature type="compositionally biased region" description="Low complexity" evidence="11">
    <location>
        <begin position="1"/>
        <end position="21"/>
    </location>
</feature>
<dbReference type="PRINTS" id="PR00344">
    <property type="entry name" value="BCTRLSENSOR"/>
</dbReference>
<dbReference type="EC" id="2.7.13.3" evidence="2"/>
<feature type="domain" description="HAMP" evidence="14">
    <location>
        <begin position="955"/>
        <end position="1007"/>
    </location>
</feature>
<evidence type="ECO:0000256" key="5">
    <source>
        <dbReference type="ARBA" id="ARBA00022737"/>
    </source>
</evidence>
<feature type="modified residue" description="4-aspartylphosphate" evidence="10">
    <location>
        <position position="1538"/>
    </location>
</feature>
<dbReference type="CDD" id="cd17546">
    <property type="entry name" value="REC_hyHK_CKI1_RcsC-like"/>
    <property type="match status" value="1"/>
</dbReference>
<dbReference type="Gene3D" id="3.30.565.10">
    <property type="entry name" value="Histidine kinase-like ATPase, C-terminal domain"/>
    <property type="match status" value="1"/>
</dbReference>
<dbReference type="CDD" id="cd16922">
    <property type="entry name" value="HATPase_EvgS-ArcB-TorS-like"/>
    <property type="match status" value="1"/>
</dbReference>
<feature type="domain" description="HAMP" evidence="14">
    <location>
        <begin position="494"/>
        <end position="547"/>
    </location>
</feature>
<proteinExistence type="predicted"/>
<evidence type="ECO:0000259" key="12">
    <source>
        <dbReference type="PROSITE" id="PS50109"/>
    </source>
</evidence>
<evidence type="ECO:0000313" key="16">
    <source>
        <dbReference type="Proteomes" id="UP000027361"/>
    </source>
</evidence>
<dbReference type="Gene3D" id="1.10.287.130">
    <property type="match status" value="1"/>
</dbReference>
<evidence type="ECO:0000256" key="10">
    <source>
        <dbReference type="PROSITE-ProRule" id="PRU00169"/>
    </source>
</evidence>
<feature type="region of interest" description="Disordered" evidence="11">
    <location>
        <begin position="1"/>
        <end position="46"/>
    </location>
</feature>
<organism evidence="15 16">
    <name type="scientific">Tilletiaria anomala (strain ATCC 24038 / CBS 436.72 / UBC 951)</name>
    <dbReference type="NCBI Taxonomy" id="1037660"/>
    <lineage>
        <taxon>Eukaryota</taxon>
        <taxon>Fungi</taxon>
        <taxon>Dikarya</taxon>
        <taxon>Basidiomycota</taxon>
        <taxon>Ustilaginomycotina</taxon>
        <taxon>Exobasidiomycetes</taxon>
        <taxon>Georgefischeriales</taxon>
        <taxon>Tilletiariaceae</taxon>
        <taxon>Tilletiaria</taxon>
    </lineage>
</organism>
<dbReference type="Gene3D" id="1.20.120.1530">
    <property type="match status" value="4"/>
</dbReference>
<dbReference type="OMA" id="CLAAQMD"/>
<dbReference type="FunFam" id="1.20.120.1530:FF:000003">
    <property type="entry name" value="Atypical/HisK protein kinase"/>
    <property type="match status" value="1"/>
</dbReference>
<keyword evidence="3 10" id="KW-0597">Phosphoprotein</keyword>
<keyword evidence="16" id="KW-1185">Reference proteome</keyword>
<evidence type="ECO:0000256" key="11">
    <source>
        <dbReference type="SAM" id="MobiDB-lite"/>
    </source>
</evidence>
<dbReference type="PROSITE" id="PS50109">
    <property type="entry name" value="HIS_KIN"/>
    <property type="match status" value="1"/>
</dbReference>
<feature type="region of interest" description="Disordered" evidence="11">
    <location>
        <begin position="337"/>
        <end position="379"/>
    </location>
</feature>
<dbReference type="CDD" id="cd06225">
    <property type="entry name" value="HAMP"/>
    <property type="match status" value="5"/>
</dbReference>
<feature type="domain" description="HAMP" evidence="14">
    <location>
        <begin position="863"/>
        <end position="915"/>
    </location>
</feature>
<dbReference type="FunFam" id="1.20.120.1530:FF:000002">
    <property type="entry name" value="Two-component osmosensing histidine kinase"/>
    <property type="match status" value="3"/>
</dbReference>
<dbReference type="InParanoid" id="A0A066W4F4"/>
<dbReference type="InterPro" id="IPR036890">
    <property type="entry name" value="HATPase_C_sf"/>
</dbReference>
<feature type="domain" description="Histidine kinase" evidence="12">
    <location>
        <begin position="1121"/>
        <end position="1344"/>
    </location>
</feature>
<dbReference type="CDD" id="cd00082">
    <property type="entry name" value="HisKA"/>
    <property type="match status" value="1"/>
</dbReference>
<dbReference type="SMART" id="SM00387">
    <property type="entry name" value="HATPase_c"/>
    <property type="match status" value="1"/>
</dbReference>
<keyword evidence="7" id="KW-0418">Kinase</keyword>
<name>A0A066W4F4_TILAU</name>